<evidence type="ECO:0000313" key="6">
    <source>
        <dbReference type="EMBL" id="KAH3835517.1"/>
    </source>
</evidence>
<feature type="domain" description="Fibronectin type-III" evidence="5">
    <location>
        <begin position="254"/>
        <end position="353"/>
    </location>
</feature>
<dbReference type="InterPro" id="IPR036116">
    <property type="entry name" value="FN3_sf"/>
</dbReference>
<feature type="compositionally biased region" description="Polar residues" evidence="3">
    <location>
        <begin position="238"/>
        <end position="247"/>
    </location>
</feature>
<dbReference type="Pfam" id="PF00047">
    <property type="entry name" value="ig"/>
    <property type="match status" value="1"/>
</dbReference>
<feature type="domain" description="Fibronectin type-III" evidence="5">
    <location>
        <begin position="154"/>
        <end position="252"/>
    </location>
</feature>
<reference evidence="6" key="1">
    <citation type="journal article" date="2019" name="bioRxiv">
        <title>The Genome of the Zebra Mussel, Dreissena polymorpha: A Resource for Invasive Species Research.</title>
        <authorList>
            <person name="McCartney M.A."/>
            <person name="Auch B."/>
            <person name="Kono T."/>
            <person name="Mallez S."/>
            <person name="Zhang Y."/>
            <person name="Obille A."/>
            <person name="Becker A."/>
            <person name="Abrahante J.E."/>
            <person name="Garbe J."/>
            <person name="Badalamenti J.P."/>
            <person name="Herman A."/>
            <person name="Mangelson H."/>
            <person name="Liachko I."/>
            <person name="Sullivan S."/>
            <person name="Sone E.D."/>
            <person name="Koren S."/>
            <person name="Silverstein K.A.T."/>
            <person name="Beckman K.B."/>
            <person name="Gohl D.M."/>
        </authorList>
    </citation>
    <scope>NUCLEOTIDE SEQUENCE</scope>
    <source>
        <strain evidence="6">Duluth1</strain>
        <tissue evidence="6">Whole animal</tissue>
    </source>
</reference>
<dbReference type="PANTHER" id="PTHR44170:SF6">
    <property type="entry name" value="CONTACTIN"/>
    <property type="match status" value="1"/>
</dbReference>
<dbReference type="GO" id="GO:0007411">
    <property type="term" value="P:axon guidance"/>
    <property type="evidence" value="ECO:0007669"/>
    <property type="project" value="TreeGrafter"/>
</dbReference>
<accession>A0A9D4QMF6</accession>
<dbReference type="GO" id="GO:0098609">
    <property type="term" value="P:cell-cell adhesion"/>
    <property type="evidence" value="ECO:0007669"/>
    <property type="project" value="TreeGrafter"/>
</dbReference>
<evidence type="ECO:0000259" key="4">
    <source>
        <dbReference type="PROSITE" id="PS50835"/>
    </source>
</evidence>
<dbReference type="CDD" id="cd00063">
    <property type="entry name" value="FN3"/>
    <property type="match status" value="4"/>
</dbReference>
<dbReference type="InterPro" id="IPR036179">
    <property type="entry name" value="Ig-like_dom_sf"/>
</dbReference>
<dbReference type="InterPro" id="IPR007110">
    <property type="entry name" value="Ig-like_dom"/>
</dbReference>
<organism evidence="6 7">
    <name type="scientific">Dreissena polymorpha</name>
    <name type="common">Zebra mussel</name>
    <name type="synonym">Mytilus polymorpha</name>
    <dbReference type="NCBI Taxonomy" id="45954"/>
    <lineage>
        <taxon>Eukaryota</taxon>
        <taxon>Metazoa</taxon>
        <taxon>Spiralia</taxon>
        <taxon>Lophotrochozoa</taxon>
        <taxon>Mollusca</taxon>
        <taxon>Bivalvia</taxon>
        <taxon>Autobranchia</taxon>
        <taxon>Heteroconchia</taxon>
        <taxon>Euheterodonta</taxon>
        <taxon>Imparidentia</taxon>
        <taxon>Neoheterodontei</taxon>
        <taxon>Myida</taxon>
        <taxon>Dreissenoidea</taxon>
        <taxon>Dreissenidae</taxon>
        <taxon>Dreissena</taxon>
    </lineage>
</organism>
<keyword evidence="1" id="KW-0677">Repeat</keyword>
<evidence type="ECO:0000256" key="2">
    <source>
        <dbReference type="ARBA" id="ARBA00023157"/>
    </source>
</evidence>
<feature type="non-terminal residue" evidence="6">
    <location>
        <position position="507"/>
    </location>
</feature>
<dbReference type="PROSITE" id="PS50853">
    <property type="entry name" value="FN3"/>
    <property type="match status" value="4"/>
</dbReference>
<gene>
    <name evidence="6" type="ORF">DPMN_108870</name>
</gene>
<dbReference type="InterPro" id="IPR013783">
    <property type="entry name" value="Ig-like_fold"/>
</dbReference>
<feature type="region of interest" description="Disordered" evidence="3">
    <location>
        <begin position="235"/>
        <end position="267"/>
    </location>
</feature>
<dbReference type="Gene3D" id="2.60.40.10">
    <property type="entry name" value="Immunoglobulins"/>
    <property type="match status" value="5"/>
</dbReference>
<dbReference type="SMART" id="SM00409">
    <property type="entry name" value="IG"/>
    <property type="match status" value="1"/>
</dbReference>
<dbReference type="SMART" id="SM00060">
    <property type="entry name" value="FN3"/>
    <property type="match status" value="3"/>
</dbReference>
<keyword evidence="7" id="KW-1185">Reference proteome</keyword>
<evidence type="ECO:0000256" key="3">
    <source>
        <dbReference type="SAM" id="MobiDB-lite"/>
    </source>
</evidence>
<dbReference type="SUPFAM" id="SSF49265">
    <property type="entry name" value="Fibronectin type III"/>
    <property type="match status" value="2"/>
</dbReference>
<dbReference type="SUPFAM" id="SSF48726">
    <property type="entry name" value="Immunoglobulin"/>
    <property type="match status" value="1"/>
</dbReference>
<comment type="caution">
    <text evidence="6">The sequence shown here is derived from an EMBL/GenBank/DDBJ whole genome shotgun (WGS) entry which is preliminary data.</text>
</comment>
<dbReference type="PANTHER" id="PTHR44170">
    <property type="entry name" value="PROTEIN SIDEKICK"/>
    <property type="match status" value="1"/>
</dbReference>
<evidence type="ECO:0000256" key="1">
    <source>
        <dbReference type="ARBA" id="ARBA00022737"/>
    </source>
</evidence>
<dbReference type="GO" id="GO:0005886">
    <property type="term" value="C:plasma membrane"/>
    <property type="evidence" value="ECO:0007669"/>
    <property type="project" value="TreeGrafter"/>
</dbReference>
<keyword evidence="2" id="KW-1015">Disulfide bond</keyword>
<feature type="domain" description="Fibronectin type-III" evidence="5">
    <location>
        <begin position="358"/>
        <end position="466"/>
    </location>
</feature>
<reference evidence="6" key="2">
    <citation type="submission" date="2020-11" db="EMBL/GenBank/DDBJ databases">
        <authorList>
            <person name="McCartney M.A."/>
            <person name="Auch B."/>
            <person name="Kono T."/>
            <person name="Mallez S."/>
            <person name="Becker A."/>
            <person name="Gohl D.M."/>
            <person name="Silverstein K.A.T."/>
            <person name="Koren S."/>
            <person name="Bechman K.B."/>
            <person name="Herman A."/>
            <person name="Abrahante J.E."/>
            <person name="Garbe J."/>
        </authorList>
    </citation>
    <scope>NUCLEOTIDE SEQUENCE</scope>
    <source>
        <strain evidence="6">Duluth1</strain>
        <tissue evidence="6">Whole animal</tissue>
    </source>
</reference>
<dbReference type="EMBL" id="JAIWYP010000004">
    <property type="protein sequence ID" value="KAH3835517.1"/>
    <property type="molecule type" value="Genomic_DNA"/>
</dbReference>
<dbReference type="GO" id="GO:0030424">
    <property type="term" value="C:axon"/>
    <property type="evidence" value="ECO:0007669"/>
    <property type="project" value="TreeGrafter"/>
</dbReference>
<dbReference type="FunFam" id="2.60.40.10:FF:000035">
    <property type="entry name" value="Contactin 1"/>
    <property type="match status" value="1"/>
</dbReference>
<dbReference type="InterPro" id="IPR003961">
    <property type="entry name" value="FN3_dom"/>
</dbReference>
<dbReference type="PROSITE" id="PS50835">
    <property type="entry name" value="IG_LIKE"/>
    <property type="match status" value="1"/>
</dbReference>
<dbReference type="InterPro" id="IPR003599">
    <property type="entry name" value="Ig_sub"/>
</dbReference>
<protein>
    <submittedName>
        <fullName evidence="6">Uncharacterized protein</fullName>
    </submittedName>
</protein>
<evidence type="ECO:0000259" key="5">
    <source>
        <dbReference type="PROSITE" id="PS50853"/>
    </source>
</evidence>
<feature type="domain" description="Ig-like" evidence="4">
    <location>
        <begin position="27"/>
        <end position="145"/>
    </location>
</feature>
<dbReference type="Pfam" id="PF00041">
    <property type="entry name" value="fn3"/>
    <property type="match status" value="1"/>
</dbReference>
<feature type="domain" description="Fibronectin type-III" evidence="5">
    <location>
        <begin position="470"/>
        <end position="507"/>
    </location>
</feature>
<evidence type="ECO:0000313" key="7">
    <source>
        <dbReference type="Proteomes" id="UP000828390"/>
    </source>
</evidence>
<dbReference type="AlphaFoldDB" id="A0A9D4QMF6"/>
<sequence>MMGLYYKSGDVSGAGDFLIKSFSDSDDEVLITSPPINTEAQQGAEVKFTCYVSVPEHLKAENLRVKWKHNGHYIHASDATKEAKDDTEQLGQYMAKGSERFQTEGVNKYLAMDRGQIFYINNVEANDGGTYTCIVHVGHLTVGLSSAKLVVIVPPDPPKDVSIISCGNMAELQWTPGRDGGANITGYLVQFNTSDNPSEWINYHDEIPGKVQTTYVNLPPWGMYNFRLLARNKVDYSKPSNPTRQPCTTPPERPSTNPKDVRTQTHKKGKLIVSWTPMPRLLYNGPGFQYVIYWRRKGSTYWNENIEQHPKASMWEVSVNETYALYEIKVKAMNQIGESRQPAFIYLGYSGEGEPTVVPKDFRLDPTKPIGAHRAHFIWEAVDTSEEKIKGEFKGYKLRYWKSSEGRHKWKEVDIVITREDHDRPDVRAAIDGLPANTALRAQVSVMNTHYTGPSSQIIDFLTPEGVPSPVRELRIDQHGTTFALLKWLPPEEPNGLLLGYDIGYQQ</sequence>
<name>A0A9D4QMF6_DREPO</name>
<dbReference type="Proteomes" id="UP000828390">
    <property type="component" value="Unassembled WGS sequence"/>
</dbReference>
<dbReference type="InterPro" id="IPR013151">
    <property type="entry name" value="Immunoglobulin_dom"/>
</dbReference>
<proteinExistence type="predicted"/>